<feature type="transmembrane region" description="Helical" evidence="1">
    <location>
        <begin position="71"/>
        <end position="88"/>
    </location>
</feature>
<keyword evidence="1" id="KW-1133">Transmembrane helix</keyword>
<keyword evidence="1" id="KW-0472">Membrane</keyword>
<name>A0AAW1VQF0_RUBAR</name>
<accession>A0AAW1VQF0</accession>
<comment type="caution">
    <text evidence="2">The sequence shown here is derived from an EMBL/GenBank/DDBJ whole genome shotgun (WGS) entry which is preliminary data.</text>
</comment>
<reference evidence="2 3" key="1">
    <citation type="journal article" date="2023" name="G3 (Bethesda)">
        <title>A chromosome-length genome assembly and annotation of blackberry (Rubus argutus, cv. 'Hillquist').</title>
        <authorList>
            <person name="Bruna T."/>
            <person name="Aryal R."/>
            <person name="Dudchenko O."/>
            <person name="Sargent D.J."/>
            <person name="Mead D."/>
            <person name="Buti M."/>
            <person name="Cavallini A."/>
            <person name="Hytonen T."/>
            <person name="Andres J."/>
            <person name="Pham M."/>
            <person name="Weisz D."/>
            <person name="Mascagni F."/>
            <person name="Usai G."/>
            <person name="Natali L."/>
            <person name="Bassil N."/>
            <person name="Fernandez G.E."/>
            <person name="Lomsadze A."/>
            <person name="Armour M."/>
            <person name="Olukolu B."/>
            <person name="Poorten T."/>
            <person name="Britton C."/>
            <person name="Davik J."/>
            <person name="Ashrafi H."/>
            <person name="Aiden E.L."/>
            <person name="Borodovsky M."/>
            <person name="Worthington M."/>
        </authorList>
    </citation>
    <scope>NUCLEOTIDE SEQUENCE [LARGE SCALE GENOMIC DNA]</scope>
    <source>
        <strain evidence="2">PI 553951</strain>
    </source>
</reference>
<evidence type="ECO:0000256" key="1">
    <source>
        <dbReference type="SAM" id="Phobius"/>
    </source>
</evidence>
<dbReference type="Proteomes" id="UP001457282">
    <property type="component" value="Unassembled WGS sequence"/>
</dbReference>
<organism evidence="2 3">
    <name type="scientific">Rubus argutus</name>
    <name type="common">Southern blackberry</name>
    <dbReference type="NCBI Taxonomy" id="59490"/>
    <lineage>
        <taxon>Eukaryota</taxon>
        <taxon>Viridiplantae</taxon>
        <taxon>Streptophyta</taxon>
        <taxon>Embryophyta</taxon>
        <taxon>Tracheophyta</taxon>
        <taxon>Spermatophyta</taxon>
        <taxon>Magnoliopsida</taxon>
        <taxon>eudicotyledons</taxon>
        <taxon>Gunneridae</taxon>
        <taxon>Pentapetalae</taxon>
        <taxon>rosids</taxon>
        <taxon>fabids</taxon>
        <taxon>Rosales</taxon>
        <taxon>Rosaceae</taxon>
        <taxon>Rosoideae</taxon>
        <taxon>Rosoideae incertae sedis</taxon>
        <taxon>Rubus</taxon>
    </lineage>
</organism>
<dbReference type="AlphaFoldDB" id="A0AAW1VQF0"/>
<protein>
    <submittedName>
        <fullName evidence="2">Uncharacterized protein</fullName>
    </submittedName>
</protein>
<keyword evidence="1" id="KW-0812">Transmembrane</keyword>
<keyword evidence="3" id="KW-1185">Reference proteome</keyword>
<sequence length="89" mass="10023">MSMSVINYSPFYLDAQRTGGGGGGIVLWRMVWFSTDGSLWLGGIGELLVFPLWMAMQVPDNLIRDSDRRRLRFWGLSMLSLITVLALVI</sequence>
<feature type="transmembrane region" description="Helical" evidence="1">
    <location>
        <begin position="39"/>
        <end position="59"/>
    </location>
</feature>
<proteinExistence type="predicted"/>
<evidence type="ECO:0000313" key="2">
    <source>
        <dbReference type="EMBL" id="KAK9910231.1"/>
    </source>
</evidence>
<dbReference type="EMBL" id="JBEDUW010000007">
    <property type="protein sequence ID" value="KAK9910231.1"/>
    <property type="molecule type" value="Genomic_DNA"/>
</dbReference>
<evidence type="ECO:0000313" key="3">
    <source>
        <dbReference type="Proteomes" id="UP001457282"/>
    </source>
</evidence>
<gene>
    <name evidence="2" type="ORF">M0R45_034200</name>
</gene>